<dbReference type="SUPFAM" id="SSF89796">
    <property type="entry name" value="CoA-transferase family III (CaiB/BaiF)"/>
    <property type="match status" value="1"/>
</dbReference>
<name>A0A974NXH8_9SPHN</name>
<keyword evidence="1 2" id="KW-0808">Transferase</keyword>
<dbReference type="PANTHER" id="PTHR48207:SF4">
    <property type="entry name" value="BLL6097 PROTEIN"/>
    <property type="match status" value="1"/>
</dbReference>
<reference evidence="3" key="1">
    <citation type="submission" date="2020-09" db="EMBL/GenBank/DDBJ databases">
        <title>Sphingomonas sp., a new species isolated from pork steak.</title>
        <authorList>
            <person name="Heidler von Heilborn D."/>
        </authorList>
    </citation>
    <scope>NUCLEOTIDE SEQUENCE [LARGE SCALE GENOMIC DNA]</scope>
</reference>
<protein>
    <submittedName>
        <fullName evidence="2">CoA transferase</fullName>
    </submittedName>
</protein>
<gene>
    <name evidence="2" type="ORF">H5J25_00470</name>
</gene>
<dbReference type="Pfam" id="PF02515">
    <property type="entry name" value="CoA_transf_3"/>
    <property type="match status" value="1"/>
</dbReference>
<proteinExistence type="predicted"/>
<dbReference type="Gene3D" id="3.30.1540.10">
    <property type="entry name" value="formyl-coa transferase, domain 3"/>
    <property type="match status" value="1"/>
</dbReference>
<evidence type="ECO:0000313" key="2">
    <source>
        <dbReference type="EMBL" id="QQV78750.1"/>
    </source>
</evidence>
<dbReference type="KEGG" id="sari:H5J25_00470"/>
<dbReference type="InterPro" id="IPR050483">
    <property type="entry name" value="CoA-transferase_III_domain"/>
</dbReference>
<dbReference type="EMBL" id="CP061035">
    <property type="protein sequence ID" value="QQV78750.1"/>
    <property type="molecule type" value="Genomic_DNA"/>
</dbReference>
<dbReference type="AlphaFoldDB" id="A0A974NXH8"/>
<dbReference type="Gene3D" id="3.40.50.10540">
    <property type="entry name" value="Crotonobetainyl-coa:carnitine coa-transferase, domain 1"/>
    <property type="match status" value="1"/>
</dbReference>
<dbReference type="PANTHER" id="PTHR48207">
    <property type="entry name" value="SUCCINATE--HYDROXYMETHYLGLUTARATE COA-TRANSFERASE"/>
    <property type="match status" value="1"/>
</dbReference>
<evidence type="ECO:0000313" key="3">
    <source>
        <dbReference type="Proteomes" id="UP000595894"/>
    </source>
</evidence>
<accession>A0A974NXH8</accession>
<dbReference type="GO" id="GO:0008410">
    <property type="term" value="F:CoA-transferase activity"/>
    <property type="evidence" value="ECO:0007669"/>
    <property type="project" value="TreeGrafter"/>
</dbReference>
<keyword evidence="3" id="KW-1185">Reference proteome</keyword>
<dbReference type="Proteomes" id="UP000595894">
    <property type="component" value="Chromosome"/>
</dbReference>
<organism evidence="2 3">
    <name type="scientific">Sphingomonas aliaeris</name>
    <dbReference type="NCBI Taxonomy" id="2759526"/>
    <lineage>
        <taxon>Bacteria</taxon>
        <taxon>Pseudomonadati</taxon>
        <taxon>Pseudomonadota</taxon>
        <taxon>Alphaproteobacteria</taxon>
        <taxon>Sphingomonadales</taxon>
        <taxon>Sphingomonadaceae</taxon>
        <taxon>Sphingomonas</taxon>
    </lineage>
</organism>
<sequence length="397" mass="42101">MRIDGDEFPGTRIKRSVTPSAPLDGLLVLDMAQFLAGPAAALQLGDLGARVIKIERPGAGDLSRSLYLTDTDIDGHSTLFHAINRNKESLALDLKNDTHLKAIRQLITRADVVIQNFRPGVIERLGLDYDVAKQLNPGVIYGSVSGFGPSGPWSKLPGQDLLAQARSGVMWLNGTAGSGPMPIGLSVADMLASHVLAKGILALLVRRGRTGLGGLIETSLLEVLVDFQFELLTTHLNDGGRAPRRAAAHGANAYLAAPYGVYATRNGHLALAMTPLDKIEALLDLPGLASADGFADRDSLLDRIAGRVAERTTEDWLALLEPAGIWAAPVLDWPALLAAESFQALGMLQNIRTASGTVKTTAAPFRIDGARPTFGRGAPGIGEQSRDICEEFGLDLG</sequence>
<dbReference type="InterPro" id="IPR044855">
    <property type="entry name" value="CoA-Trfase_III_dom3_sf"/>
</dbReference>
<dbReference type="InterPro" id="IPR003673">
    <property type="entry name" value="CoA-Trfase_fam_III"/>
</dbReference>
<dbReference type="InterPro" id="IPR023606">
    <property type="entry name" value="CoA-Trfase_III_dom_1_sf"/>
</dbReference>
<evidence type="ECO:0000256" key="1">
    <source>
        <dbReference type="ARBA" id="ARBA00022679"/>
    </source>
</evidence>